<feature type="chain" id="PRO_5034467495" evidence="3">
    <location>
        <begin position="24"/>
        <end position="185"/>
    </location>
</feature>
<feature type="transmembrane region" description="Helical" evidence="2">
    <location>
        <begin position="78"/>
        <end position="100"/>
    </location>
</feature>
<dbReference type="Proteomes" id="UP000694417">
    <property type="component" value="Unplaced"/>
</dbReference>
<dbReference type="Ensembl" id="ENSUPAT00010002287.1">
    <property type="protein sequence ID" value="ENSUPAP00010001957.1"/>
    <property type="gene ID" value="ENSUPAG00010001667.1"/>
</dbReference>
<evidence type="ECO:0000313" key="4">
    <source>
        <dbReference type="Ensembl" id="ENSUPAP00010001957.1"/>
    </source>
</evidence>
<feature type="signal peptide" evidence="3">
    <location>
        <begin position="1"/>
        <end position="23"/>
    </location>
</feature>
<proteinExistence type="predicted"/>
<evidence type="ECO:0000256" key="1">
    <source>
        <dbReference type="SAM" id="MobiDB-lite"/>
    </source>
</evidence>
<reference evidence="4" key="2">
    <citation type="submission" date="2025-09" db="UniProtKB">
        <authorList>
            <consortium name="Ensembl"/>
        </authorList>
    </citation>
    <scope>IDENTIFICATION</scope>
</reference>
<feature type="compositionally biased region" description="Basic residues" evidence="1">
    <location>
        <begin position="153"/>
        <end position="170"/>
    </location>
</feature>
<keyword evidence="3" id="KW-0732">Signal</keyword>
<dbReference type="AlphaFoldDB" id="A0A8D2GP87"/>
<dbReference type="PANTHER" id="PTHR39232">
    <property type="entry name" value="TESTIS-EXPRESSED PROTEIN 50"/>
    <property type="match status" value="1"/>
</dbReference>
<keyword evidence="5" id="KW-1185">Reference proteome</keyword>
<organism evidence="4 5">
    <name type="scientific">Urocitellus parryii</name>
    <name type="common">Arctic ground squirrel</name>
    <name type="synonym">Spermophilus parryii</name>
    <dbReference type="NCBI Taxonomy" id="9999"/>
    <lineage>
        <taxon>Eukaryota</taxon>
        <taxon>Metazoa</taxon>
        <taxon>Chordata</taxon>
        <taxon>Craniata</taxon>
        <taxon>Vertebrata</taxon>
        <taxon>Euteleostomi</taxon>
        <taxon>Mammalia</taxon>
        <taxon>Eutheria</taxon>
        <taxon>Euarchontoglires</taxon>
        <taxon>Glires</taxon>
        <taxon>Rodentia</taxon>
        <taxon>Sciuromorpha</taxon>
        <taxon>Sciuridae</taxon>
        <taxon>Xerinae</taxon>
        <taxon>Marmotini</taxon>
        <taxon>Urocitellus</taxon>
    </lineage>
</organism>
<keyword evidence="2" id="KW-1133">Transmembrane helix</keyword>
<feature type="compositionally biased region" description="Acidic residues" evidence="1">
    <location>
        <begin position="173"/>
        <end position="185"/>
    </location>
</feature>
<keyword evidence="2" id="KW-0472">Membrane</keyword>
<keyword evidence="2" id="KW-0812">Transmembrane</keyword>
<dbReference type="InterPro" id="IPR038833">
    <property type="entry name" value="TEX50"/>
</dbReference>
<reference evidence="4" key="1">
    <citation type="submission" date="2025-08" db="UniProtKB">
        <authorList>
            <consortium name="Ensembl"/>
        </authorList>
    </citation>
    <scope>IDENTIFICATION</scope>
</reference>
<accession>A0A8D2GP87</accession>
<gene>
    <name evidence="4" type="primary">TEX50</name>
</gene>
<evidence type="ECO:0000256" key="3">
    <source>
        <dbReference type="SAM" id="SignalP"/>
    </source>
</evidence>
<sequence length="185" mass="21020">ASNGGVSLVLFLLLTCFFRESVCICDGTIWTKVGWEIFPEEVHYLKVKPSASHCLPYPLDRLCCSFANMDLLQSCLHLTYIIAQALIVILSVLSGHYLWIKWKKHQKKLKKQASLDKSGKALESPSIYDIDQILCRLLATTSMMTKYLKQVSHHSSSKKVKHRELKRKKSGGGEEEEEPEDTKHA</sequence>
<feature type="region of interest" description="Disordered" evidence="1">
    <location>
        <begin position="153"/>
        <end position="185"/>
    </location>
</feature>
<protein>
    <submittedName>
        <fullName evidence="4">Testis expressed 50</fullName>
    </submittedName>
</protein>
<name>A0A8D2GP87_UROPR</name>
<dbReference type="GeneTree" id="ENSGT00520000059630"/>
<evidence type="ECO:0000256" key="2">
    <source>
        <dbReference type="SAM" id="Phobius"/>
    </source>
</evidence>
<evidence type="ECO:0000313" key="5">
    <source>
        <dbReference type="Proteomes" id="UP000694417"/>
    </source>
</evidence>
<dbReference type="PANTHER" id="PTHR39232:SF1">
    <property type="entry name" value="TESTIS-EXPRESSED PROTEIN 50"/>
    <property type="match status" value="1"/>
</dbReference>